<dbReference type="NCBIfam" id="TIGR00115">
    <property type="entry name" value="tig"/>
    <property type="match status" value="1"/>
</dbReference>
<dbReference type="FunFam" id="3.10.50.40:FF:000001">
    <property type="entry name" value="Trigger factor"/>
    <property type="match status" value="1"/>
</dbReference>
<evidence type="ECO:0000256" key="9">
    <source>
        <dbReference type="ARBA" id="ARBA00023306"/>
    </source>
</evidence>
<protein>
    <recommendedName>
        <fullName evidence="4 12">Trigger factor</fullName>
        <shortName evidence="12">TF</shortName>
        <ecNumber evidence="3 12">5.2.1.8</ecNumber>
    </recommendedName>
    <alternativeName>
        <fullName evidence="11 12">PPIase</fullName>
    </alternativeName>
</protein>
<dbReference type="GO" id="GO:0044183">
    <property type="term" value="F:protein folding chaperone"/>
    <property type="evidence" value="ECO:0007669"/>
    <property type="project" value="TreeGrafter"/>
</dbReference>
<dbReference type="Pfam" id="PF00254">
    <property type="entry name" value="FKBP_C"/>
    <property type="match status" value="1"/>
</dbReference>
<comment type="catalytic activity">
    <reaction evidence="1 12 13">
        <text>[protein]-peptidylproline (omega=180) = [protein]-peptidylproline (omega=0)</text>
        <dbReference type="Rhea" id="RHEA:16237"/>
        <dbReference type="Rhea" id="RHEA-COMP:10747"/>
        <dbReference type="Rhea" id="RHEA-COMP:10748"/>
        <dbReference type="ChEBI" id="CHEBI:83833"/>
        <dbReference type="ChEBI" id="CHEBI:83834"/>
        <dbReference type="EC" id="5.2.1.8"/>
    </reaction>
</comment>
<dbReference type="STRING" id="1123281.SAMN02745180_01548"/>
<dbReference type="Gene3D" id="3.30.70.1050">
    <property type="entry name" value="Trigger factor ribosome-binding domain"/>
    <property type="match status" value="1"/>
</dbReference>
<dbReference type="PANTHER" id="PTHR30560">
    <property type="entry name" value="TRIGGER FACTOR CHAPERONE AND PEPTIDYL-PROLYL CIS/TRANS ISOMERASE"/>
    <property type="match status" value="1"/>
</dbReference>
<dbReference type="OrthoDB" id="9767721at2"/>
<keyword evidence="9 12" id="KW-0131">Cell cycle</keyword>
<dbReference type="GO" id="GO:0005737">
    <property type="term" value="C:cytoplasm"/>
    <property type="evidence" value="ECO:0007669"/>
    <property type="project" value="UniProtKB-SubCell"/>
</dbReference>
<dbReference type="SUPFAM" id="SSF102735">
    <property type="entry name" value="Trigger factor ribosome-binding domain"/>
    <property type="match status" value="1"/>
</dbReference>
<dbReference type="Proteomes" id="UP000184389">
    <property type="component" value="Unassembled WGS sequence"/>
</dbReference>
<evidence type="ECO:0000256" key="8">
    <source>
        <dbReference type="ARBA" id="ARBA00023235"/>
    </source>
</evidence>
<evidence type="ECO:0000259" key="15">
    <source>
        <dbReference type="PROSITE" id="PS50059"/>
    </source>
</evidence>
<evidence type="ECO:0000256" key="11">
    <source>
        <dbReference type="ARBA" id="ARBA00029986"/>
    </source>
</evidence>
<dbReference type="InterPro" id="IPR027304">
    <property type="entry name" value="Trigger_fact/SurA_dom_sf"/>
</dbReference>
<comment type="subcellular location">
    <subcellularLocation>
        <location evidence="12">Cytoplasm</location>
    </subcellularLocation>
    <text evidence="12">About half TF is bound to the ribosome near the polypeptide exit tunnel while the other half is free in the cytoplasm.</text>
</comment>
<feature type="domain" description="PPIase FKBP-type" evidence="15">
    <location>
        <begin position="163"/>
        <end position="248"/>
    </location>
</feature>
<sequence>MNSVLEKKENNKATFTIEIGEDKFQEAVQKAYLKNRSRFNIPGFRKGKAPRKIIEMNYGEGVFYEEALNIILPDAYEEAIKELSLEPVDTPDVDIEQLESGKPVIFKVEVTIKPEVKLGEYKSIEVEKVEYNVTDEDVEEELKNIRDMNYRLVDASDREAKEKDVLNINFEGYLGEEKFEGGSAENQELEIGAGRFIPGFEEQLIGKKKGDLVDVKVTFPEDYFEENLKGEEALFKVTINDIKEKEFPVLDDEFAKDVSEYDTLEEFKNSIRERLEKEAKNKEEMERETSVIKALVESSEVDIPQVMIDNQIQNEIGEFDYRLRLQGLSIDRYFELTNSSIEDLKEQIRPNAENRVKSDLVLEAVAKAENIQASDEDLDKELERMAVEYNHEDVEKFKQDMKLGDLEYLKEGIMRDKTIEFLMSNAKFI</sequence>
<evidence type="ECO:0000256" key="4">
    <source>
        <dbReference type="ARBA" id="ARBA00016902"/>
    </source>
</evidence>
<evidence type="ECO:0000256" key="7">
    <source>
        <dbReference type="ARBA" id="ARBA00023186"/>
    </source>
</evidence>
<evidence type="ECO:0000256" key="6">
    <source>
        <dbReference type="ARBA" id="ARBA00023110"/>
    </source>
</evidence>
<dbReference type="InterPro" id="IPR008880">
    <property type="entry name" value="Trigger_fac_C"/>
</dbReference>
<evidence type="ECO:0000256" key="3">
    <source>
        <dbReference type="ARBA" id="ARBA00013194"/>
    </source>
</evidence>
<evidence type="ECO:0000256" key="10">
    <source>
        <dbReference type="ARBA" id="ARBA00024849"/>
    </source>
</evidence>
<organism evidence="16 17">
    <name type="scientific">Sporanaerobacter acetigenes DSM 13106</name>
    <dbReference type="NCBI Taxonomy" id="1123281"/>
    <lineage>
        <taxon>Bacteria</taxon>
        <taxon>Bacillati</taxon>
        <taxon>Bacillota</taxon>
        <taxon>Tissierellia</taxon>
        <taxon>Tissierellales</taxon>
        <taxon>Sporanaerobacteraceae</taxon>
        <taxon>Sporanaerobacter</taxon>
    </lineage>
</organism>
<comment type="similarity">
    <text evidence="2 12 14">Belongs to the FKBP-type PPIase family. Tig subfamily.</text>
</comment>
<dbReference type="PROSITE" id="PS50059">
    <property type="entry name" value="FKBP_PPIASE"/>
    <property type="match status" value="1"/>
</dbReference>
<dbReference type="GO" id="GO:0051301">
    <property type="term" value="P:cell division"/>
    <property type="evidence" value="ECO:0007669"/>
    <property type="project" value="UniProtKB-KW"/>
</dbReference>
<accession>A0A1M5X7V1</accession>
<dbReference type="Gene3D" id="3.10.50.40">
    <property type="match status" value="1"/>
</dbReference>
<dbReference type="InterPro" id="IPR037041">
    <property type="entry name" value="Trigger_fac_C_sf"/>
</dbReference>
<gene>
    <name evidence="12" type="primary">tig</name>
    <name evidence="16" type="ORF">SAMN02745180_01548</name>
</gene>
<dbReference type="Pfam" id="PF05698">
    <property type="entry name" value="Trigger_C"/>
    <property type="match status" value="1"/>
</dbReference>
<comment type="function">
    <text evidence="10 12">Involved in protein export. Acts as a chaperone by maintaining the newly synthesized protein in an open conformation. Functions as a peptidyl-prolyl cis-trans isomerase.</text>
</comment>
<keyword evidence="17" id="KW-1185">Reference proteome</keyword>
<dbReference type="SUPFAM" id="SSF54534">
    <property type="entry name" value="FKBP-like"/>
    <property type="match status" value="1"/>
</dbReference>
<dbReference type="AlphaFoldDB" id="A0A1M5X7V1"/>
<dbReference type="GO" id="GO:0015031">
    <property type="term" value="P:protein transport"/>
    <property type="evidence" value="ECO:0007669"/>
    <property type="project" value="UniProtKB-UniRule"/>
</dbReference>
<keyword evidence="5 12" id="KW-0132">Cell division</keyword>
<dbReference type="InterPro" id="IPR005215">
    <property type="entry name" value="Trig_fac"/>
</dbReference>
<dbReference type="Gene3D" id="1.10.3120.10">
    <property type="entry name" value="Trigger factor, C-terminal domain"/>
    <property type="match status" value="1"/>
</dbReference>
<dbReference type="GO" id="GO:0003755">
    <property type="term" value="F:peptidyl-prolyl cis-trans isomerase activity"/>
    <property type="evidence" value="ECO:0007669"/>
    <property type="project" value="UniProtKB-UniRule"/>
</dbReference>
<dbReference type="RefSeq" id="WP_072744215.1">
    <property type="nucleotide sequence ID" value="NZ_FQXR01000006.1"/>
</dbReference>
<comment type="domain">
    <text evidence="12">Consists of 3 domains; the N-terminus binds the ribosome, the middle domain has PPIase activity, while the C-terminus has intrinsic chaperone activity on its own.</text>
</comment>
<evidence type="ECO:0000256" key="1">
    <source>
        <dbReference type="ARBA" id="ARBA00000971"/>
    </source>
</evidence>
<keyword evidence="7 12" id="KW-0143">Chaperone</keyword>
<evidence type="ECO:0000313" key="16">
    <source>
        <dbReference type="EMBL" id="SHH95871.1"/>
    </source>
</evidence>
<dbReference type="SUPFAM" id="SSF109998">
    <property type="entry name" value="Triger factor/SurA peptide-binding domain-like"/>
    <property type="match status" value="1"/>
</dbReference>
<dbReference type="GO" id="GO:0043335">
    <property type="term" value="P:protein unfolding"/>
    <property type="evidence" value="ECO:0007669"/>
    <property type="project" value="TreeGrafter"/>
</dbReference>
<dbReference type="InterPro" id="IPR001179">
    <property type="entry name" value="PPIase_FKBP_dom"/>
</dbReference>
<keyword evidence="12" id="KW-0963">Cytoplasm</keyword>
<dbReference type="InterPro" id="IPR008881">
    <property type="entry name" value="Trigger_fac_ribosome-bd_bac"/>
</dbReference>
<dbReference type="EMBL" id="FQXR01000006">
    <property type="protein sequence ID" value="SHH95871.1"/>
    <property type="molecule type" value="Genomic_DNA"/>
</dbReference>
<dbReference type="PANTHER" id="PTHR30560:SF3">
    <property type="entry name" value="TRIGGER FACTOR-LIKE PROTEIN TIG, CHLOROPLASTIC"/>
    <property type="match status" value="1"/>
</dbReference>
<keyword evidence="6 12" id="KW-0697">Rotamase</keyword>
<evidence type="ECO:0000256" key="5">
    <source>
        <dbReference type="ARBA" id="ARBA00022618"/>
    </source>
</evidence>
<dbReference type="InterPro" id="IPR046357">
    <property type="entry name" value="PPIase_dom_sf"/>
</dbReference>
<dbReference type="HAMAP" id="MF_00303">
    <property type="entry name" value="Trigger_factor_Tig"/>
    <property type="match status" value="1"/>
</dbReference>
<evidence type="ECO:0000256" key="14">
    <source>
        <dbReference type="RuleBase" id="RU003914"/>
    </source>
</evidence>
<dbReference type="GO" id="GO:0043022">
    <property type="term" value="F:ribosome binding"/>
    <property type="evidence" value="ECO:0007669"/>
    <property type="project" value="TreeGrafter"/>
</dbReference>
<dbReference type="EC" id="5.2.1.8" evidence="3 12"/>
<dbReference type="Pfam" id="PF05697">
    <property type="entry name" value="Trigger_N"/>
    <property type="match status" value="1"/>
</dbReference>
<evidence type="ECO:0000256" key="12">
    <source>
        <dbReference type="HAMAP-Rule" id="MF_00303"/>
    </source>
</evidence>
<reference evidence="16 17" key="1">
    <citation type="submission" date="2016-11" db="EMBL/GenBank/DDBJ databases">
        <authorList>
            <person name="Jaros S."/>
            <person name="Januszkiewicz K."/>
            <person name="Wedrychowicz H."/>
        </authorList>
    </citation>
    <scope>NUCLEOTIDE SEQUENCE [LARGE SCALE GENOMIC DNA]</scope>
    <source>
        <strain evidence="16 17">DSM 13106</strain>
    </source>
</reference>
<name>A0A1M5X7V1_9FIRM</name>
<proteinExistence type="inferred from homology"/>
<evidence type="ECO:0000313" key="17">
    <source>
        <dbReference type="Proteomes" id="UP000184389"/>
    </source>
</evidence>
<dbReference type="PIRSF" id="PIRSF003095">
    <property type="entry name" value="Trigger_factor"/>
    <property type="match status" value="1"/>
</dbReference>
<evidence type="ECO:0000256" key="2">
    <source>
        <dbReference type="ARBA" id="ARBA00005464"/>
    </source>
</evidence>
<keyword evidence="8 12" id="KW-0413">Isomerase</keyword>
<evidence type="ECO:0000256" key="13">
    <source>
        <dbReference type="PROSITE-ProRule" id="PRU00277"/>
    </source>
</evidence>
<dbReference type="InterPro" id="IPR036611">
    <property type="entry name" value="Trigger_fac_ribosome-bd_sf"/>
</dbReference>
<dbReference type="GO" id="GO:0051083">
    <property type="term" value="P:'de novo' cotranslational protein folding"/>
    <property type="evidence" value="ECO:0007669"/>
    <property type="project" value="TreeGrafter"/>
</dbReference>